<evidence type="ECO:0000313" key="3">
    <source>
        <dbReference type="Proteomes" id="UP000320762"/>
    </source>
</evidence>
<evidence type="ECO:0000256" key="1">
    <source>
        <dbReference type="SAM" id="MobiDB-lite"/>
    </source>
</evidence>
<protein>
    <submittedName>
        <fullName evidence="2">Uncharacterized protein</fullName>
    </submittedName>
</protein>
<proteinExistence type="predicted"/>
<dbReference type="AlphaFoldDB" id="A0A550C6G4"/>
<dbReference type="OrthoDB" id="2758165at2759"/>
<dbReference type="Proteomes" id="UP000320762">
    <property type="component" value="Unassembled WGS sequence"/>
</dbReference>
<organism evidence="2 3">
    <name type="scientific">Schizophyllum amplum</name>
    <dbReference type="NCBI Taxonomy" id="97359"/>
    <lineage>
        <taxon>Eukaryota</taxon>
        <taxon>Fungi</taxon>
        <taxon>Dikarya</taxon>
        <taxon>Basidiomycota</taxon>
        <taxon>Agaricomycotina</taxon>
        <taxon>Agaricomycetes</taxon>
        <taxon>Agaricomycetidae</taxon>
        <taxon>Agaricales</taxon>
        <taxon>Schizophyllaceae</taxon>
        <taxon>Schizophyllum</taxon>
    </lineage>
</organism>
<comment type="caution">
    <text evidence="2">The sequence shown here is derived from an EMBL/GenBank/DDBJ whole genome shotgun (WGS) entry which is preliminary data.</text>
</comment>
<gene>
    <name evidence="2" type="ORF">BD626DRAFT_505213</name>
</gene>
<dbReference type="EMBL" id="VDMD01000022">
    <property type="protein sequence ID" value="TRM60390.1"/>
    <property type="molecule type" value="Genomic_DNA"/>
</dbReference>
<evidence type="ECO:0000313" key="2">
    <source>
        <dbReference type="EMBL" id="TRM60390.1"/>
    </source>
</evidence>
<reference evidence="2 3" key="1">
    <citation type="journal article" date="2019" name="New Phytol.">
        <title>Comparative genomics reveals unique wood-decay strategies and fruiting body development in the Schizophyllaceae.</title>
        <authorList>
            <person name="Almasi E."/>
            <person name="Sahu N."/>
            <person name="Krizsan K."/>
            <person name="Balint B."/>
            <person name="Kovacs G.M."/>
            <person name="Kiss B."/>
            <person name="Cseklye J."/>
            <person name="Drula E."/>
            <person name="Henrissat B."/>
            <person name="Nagy I."/>
            <person name="Chovatia M."/>
            <person name="Adam C."/>
            <person name="LaButti K."/>
            <person name="Lipzen A."/>
            <person name="Riley R."/>
            <person name="Grigoriev I.V."/>
            <person name="Nagy L.G."/>
        </authorList>
    </citation>
    <scope>NUCLEOTIDE SEQUENCE [LARGE SCALE GENOMIC DNA]</scope>
    <source>
        <strain evidence="2 3">NL-1724</strain>
    </source>
</reference>
<accession>A0A550C6G4</accession>
<keyword evidence="3" id="KW-1185">Reference proteome</keyword>
<feature type="region of interest" description="Disordered" evidence="1">
    <location>
        <begin position="213"/>
        <end position="243"/>
    </location>
</feature>
<sequence length="443" mass="48552">MSSDSDSEYSDGGGASAATAVWPHADDVRLSMDADKLINIVDDESDGEVPSDVQKLIDCLDCAASAHQWLSTWDSQQSCSDLRSLHEEYMKEIRTSKARPEPKGHVSEHEDEVLKELCNSILHQTCSIRSSASRSNYITTPDIMSMFYAIIPGVYKAHQQFSGRGATYAVSRPLQDHPPFDQYKYRMADIVVLPKDIAQAKLADHLSTVKSLREAREDDSNTAEGNEEDQSVAPPLTEPAKTTAATVSAVETAEIDGPEDLVDHELHLLHFDVDKPQAPAALCVAQLTHLPGLLTSAVYHSHYSGTCSPIIGFGYSRLKSNVRLVIAWLDDRKDDEVGLRGIRLAPLSTKAFPDATFDLCDPAEAIRLTLFLLRAQNVLARPRVAPAYAAPWRADTWVPSHSVPSSKGNIARWVEDVQKCPVSSAVAEEFTNLEVESEVSSVA</sequence>
<feature type="region of interest" description="Disordered" evidence="1">
    <location>
        <begin position="1"/>
        <end position="24"/>
    </location>
</feature>
<name>A0A550C6G4_9AGAR</name>